<dbReference type="CDD" id="cd02651">
    <property type="entry name" value="nuc_hydro_IU_UC_XIUA"/>
    <property type="match status" value="1"/>
</dbReference>
<evidence type="ECO:0000259" key="3">
    <source>
        <dbReference type="Pfam" id="PF01156"/>
    </source>
</evidence>
<dbReference type="AlphaFoldDB" id="A0A2W5D6R2"/>
<evidence type="ECO:0000313" key="4">
    <source>
        <dbReference type="EMBL" id="PZP02722.1"/>
    </source>
</evidence>
<keyword evidence="1 4" id="KW-0378">Hydrolase</keyword>
<comment type="caution">
    <text evidence="4">The sequence shown here is derived from an EMBL/GenBank/DDBJ whole genome shotgun (WGS) entry which is preliminary data.</text>
</comment>
<reference evidence="4 5" key="1">
    <citation type="submission" date="2017-11" db="EMBL/GenBank/DDBJ databases">
        <title>Infants hospitalized years apart are colonized by the same room-sourced microbial strains.</title>
        <authorList>
            <person name="Brooks B."/>
            <person name="Olm M.R."/>
            <person name="Firek B.A."/>
            <person name="Baker R."/>
            <person name="Thomas B.C."/>
            <person name="Morowitz M.J."/>
            <person name="Banfield J.F."/>
        </authorList>
    </citation>
    <scope>NUCLEOTIDE SEQUENCE [LARGE SCALE GENOMIC DNA]</scope>
    <source>
        <strain evidence="4">S2_012_000_R3_87</strain>
    </source>
</reference>
<dbReference type="PROSITE" id="PS01247">
    <property type="entry name" value="IUNH"/>
    <property type="match status" value="1"/>
</dbReference>
<name>A0A2W5D6R2_9CORY</name>
<dbReference type="GO" id="GO:0008477">
    <property type="term" value="F:purine nucleosidase activity"/>
    <property type="evidence" value="ECO:0007669"/>
    <property type="project" value="TreeGrafter"/>
</dbReference>
<dbReference type="Gene3D" id="3.90.245.10">
    <property type="entry name" value="Ribonucleoside hydrolase-like"/>
    <property type="match status" value="1"/>
</dbReference>
<dbReference type="InterPro" id="IPR036452">
    <property type="entry name" value="Ribo_hydro-like"/>
</dbReference>
<protein>
    <submittedName>
        <fullName evidence="4">Nucleoside hydrolase</fullName>
    </submittedName>
</protein>
<feature type="domain" description="Inosine/uridine-preferring nucleoside hydrolase" evidence="3">
    <location>
        <begin position="14"/>
        <end position="343"/>
    </location>
</feature>
<evidence type="ECO:0000256" key="2">
    <source>
        <dbReference type="ARBA" id="ARBA00023295"/>
    </source>
</evidence>
<dbReference type="InterPro" id="IPR023186">
    <property type="entry name" value="IUNH"/>
</dbReference>
<dbReference type="Pfam" id="PF01156">
    <property type="entry name" value="IU_nuc_hydro"/>
    <property type="match status" value="1"/>
</dbReference>
<dbReference type="PANTHER" id="PTHR12304">
    <property type="entry name" value="INOSINE-URIDINE PREFERRING NUCLEOSIDE HYDROLASE"/>
    <property type="match status" value="1"/>
</dbReference>
<dbReference type="InterPro" id="IPR015910">
    <property type="entry name" value="I/U_nuclsd_hydro_CS"/>
</dbReference>
<dbReference type="GO" id="GO:0005829">
    <property type="term" value="C:cytosol"/>
    <property type="evidence" value="ECO:0007669"/>
    <property type="project" value="TreeGrafter"/>
</dbReference>
<dbReference type="Proteomes" id="UP000249451">
    <property type="component" value="Unassembled WGS sequence"/>
</dbReference>
<gene>
    <name evidence="4" type="ORF">DI609_02060</name>
</gene>
<dbReference type="SUPFAM" id="SSF53590">
    <property type="entry name" value="Nucleoside hydrolase"/>
    <property type="match status" value="1"/>
</dbReference>
<dbReference type="GO" id="GO:0006152">
    <property type="term" value="P:purine nucleoside catabolic process"/>
    <property type="evidence" value="ECO:0007669"/>
    <property type="project" value="TreeGrafter"/>
</dbReference>
<dbReference type="InterPro" id="IPR001910">
    <property type="entry name" value="Inosine/uridine_hydrolase_dom"/>
</dbReference>
<evidence type="ECO:0000256" key="1">
    <source>
        <dbReference type="ARBA" id="ARBA00022801"/>
    </source>
</evidence>
<keyword evidence="2" id="KW-0326">Glycosidase</keyword>
<dbReference type="PANTHER" id="PTHR12304:SF4">
    <property type="entry name" value="URIDINE NUCLEOSIDASE"/>
    <property type="match status" value="1"/>
</dbReference>
<sequence length="359" mass="38275">MSTSAANNTQPRKIILDCDPGHDDAIAMLLAWGNPNLELLAVTTVAGNQTLEKVTKNAQALARVGGITGVPFAAGAHRPLVGPQLIPDEIHGESGLDGPQLPEAGVELEDTHAVDLIAEVIKREEPGTVTIVPTGALTNIGLFARRYPELVSRVAGVTLMGGGHHTGNMTPSAEFNILADPEAAAIVFDAEWPVTMVGLDVTHKVLAVPSRMAQLKAVGTDVAQFIAELVEFFGGAYMKERRYPGPPMHDPLAVAAVADPEVLRTVAAPVVVETKGEYTRGMTVVDLRRTWGAQDQTAEQPGDPSALCRTDDYACAGMDTYGEHVEPVRHRVGVDVDVDRFWDLLVDALTRIGDTGFRS</sequence>
<dbReference type="EMBL" id="QFNY01000028">
    <property type="protein sequence ID" value="PZP02722.1"/>
    <property type="molecule type" value="Genomic_DNA"/>
</dbReference>
<evidence type="ECO:0000313" key="5">
    <source>
        <dbReference type="Proteomes" id="UP000249451"/>
    </source>
</evidence>
<proteinExistence type="predicted"/>
<dbReference type="GO" id="GO:0045437">
    <property type="term" value="F:uridine nucleosidase activity"/>
    <property type="evidence" value="ECO:0007669"/>
    <property type="project" value="UniProtKB-ARBA"/>
</dbReference>
<accession>A0A2W5D6R2</accession>
<organism evidence="4 5">
    <name type="scientific">Corynebacterium urealyticum</name>
    <dbReference type="NCBI Taxonomy" id="43771"/>
    <lineage>
        <taxon>Bacteria</taxon>
        <taxon>Bacillati</taxon>
        <taxon>Actinomycetota</taxon>
        <taxon>Actinomycetes</taxon>
        <taxon>Mycobacteriales</taxon>
        <taxon>Corynebacteriaceae</taxon>
        <taxon>Corynebacterium</taxon>
    </lineage>
</organism>